<dbReference type="AlphaFoldDB" id="A0A7J7IJB5"/>
<feature type="region of interest" description="Disordered" evidence="1">
    <location>
        <begin position="113"/>
        <end position="147"/>
    </location>
</feature>
<reference evidence="2 3" key="1">
    <citation type="journal article" date="2020" name="J. Phycol.">
        <title>Comparative genome analysis reveals Cyanidiococcus gen. nov., a new extremophilic red algal genus sister to Cyanidioschyzon (Cyanidioschyzonaceae, Rhodophyta).</title>
        <authorList>
            <person name="Liu S.-L."/>
            <person name="Chiang Y.-R."/>
            <person name="Yoon H.S."/>
            <person name="Fu H.-Y."/>
        </authorList>
    </citation>
    <scope>NUCLEOTIDE SEQUENCE [LARGE SCALE GENOMIC DNA]</scope>
    <source>
        <strain evidence="2 3">THAL066</strain>
    </source>
</reference>
<name>A0A7J7IJB5_9RHOD</name>
<sequence length="165" mass="19240">MLLEKLPPETIALDPRFVGTVERDPRKVQRERRRLAQYRLRGTQEPGLKTTSTPVVSEADDAFTDTAVPACRRRENHASLTKTRGRNSIANRLRRRQKNVIDEKRQALRARLDRMQSRQQRRKGIAESSSSLNAPLKDRLSKHHQKRIVPKALAAFRHRRRREVP</sequence>
<evidence type="ECO:0000313" key="3">
    <source>
        <dbReference type="Proteomes" id="UP000530660"/>
    </source>
</evidence>
<comment type="caution">
    <text evidence="2">The sequence shown here is derived from an EMBL/GenBank/DDBJ whole genome shotgun (WGS) entry which is preliminary data.</text>
</comment>
<proteinExistence type="predicted"/>
<keyword evidence="3" id="KW-1185">Reference proteome</keyword>
<organism evidence="2 3">
    <name type="scientific">Cyanidiococcus yangmingshanensis</name>
    <dbReference type="NCBI Taxonomy" id="2690220"/>
    <lineage>
        <taxon>Eukaryota</taxon>
        <taxon>Rhodophyta</taxon>
        <taxon>Bangiophyceae</taxon>
        <taxon>Cyanidiales</taxon>
        <taxon>Cyanidiaceae</taxon>
        <taxon>Cyanidiococcus</taxon>
    </lineage>
</organism>
<evidence type="ECO:0000256" key="1">
    <source>
        <dbReference type="SAM" id="MobiDB-lite"/>
    </source>
</evidence>
<protein>
    <submittedName>
        <fullName evidence="2">Uncharacterized protein</fullName>
    </submittedName>
</protein>
<gene>
    <name evidence="2" type="ORF">F1559_000488</name>
</gene>
<evidence type="ECO:0000313" key="2">
    <source>
        <dbReference type="EMBL" id="KAF6003183.1"/>
    </source>
</evidence>
<dbReference type="OrthoDB" id="3512640at2759"/>
<accession>A0A7J7IJB5</accession>
<dbReference type="Proteomes" id="UP000530660">
    <property type="component" value="Unassembled WGS sequence"/>
</dbReference>
<dbReference type="EMBL" id="VWRR01000007">
    <property type="protein sequence ID" value="KAF6003183.1"/>
    <property type="molecule type" value="Genomic_DNA"/>
</dbReference>